<feature type="domain" description="PAC" evidence="7">
    <location>
        <begin position="171"/>
        <end position="221"/>
    </location>
</feature>
<reference evidence="8" key="1">
    <citation type="journal article" date="2015" name="Nature">
        <title>Complex archaea that bridge the gap between prokaryotes and eukaryotes.</title>
        <authorList>
            <person name="Spang A."/>
            <person name="Saw J.H."/>
            <person name="Jorgensen S.L."/>
            <person name="Zaremba-Niedzwiedzka K."/>
            <person name="Martijn J."/>
            <person name="Lind A.E."/>
            <person name="van Eijk R."/>
            <person name="Schleper C."/>
            <person name="Guy L."/>
            <person name="Ettema T.J."/>
        </authorList>
    </citation>
    <scope>NUCLEOTIDE SEQUENCE</scope>
</reference>
<dbReference type="PROSITE" id="PS50113">
    <property type="entry name" value="PAC"/>
    <property type="match status" value="2"/>
</dbReference>
<evidence type="ECO:0000256" key="3">
    <source>
        <dbReference type="ARBA" id="ARBA00022777"/>
    </source>
</evidence>
<evidence type="ECO:0000256" key="5">
    <source>
        <dbReference type="SAM" id="MobiDB-lite"/>
    </source>
</evidence>
<dbReference type="NCBIfam" id="TIGR00229">
    <property type="entry name" value="sensory_box"/>
    <property type="match status" value="2"/>
</dbReference>
<sequence length="233" mass="26201">RMPGFSVAELRGFTVPDFHPEDRLEYAMEKFEAQLGYPEGTVSQEIPCRRKDGTVHYADIGTSQLTFDGRKSLIGVFRDATERKQAEDALRLSEEWLRTMTESVVDGLITIDDEGIVRSFNPAAERVFGYAADEVIGQNVKMLMPEPHRSEHDGRLSHYKETGEGGVVGKAGREVPGKRKDGSIVPIELGVSEVRVADERLFVGSLRDITERKKLERVLGKIRRRQRKRGSDA</sequence>
<dbReference type="InterPro" id="IPR001610">
    <property type="entry name" value="PAC"/>
</dbReference>
<dbReference type="Pfam" id="PF13426">
    <property type="entry name" value="PAS_9"/>
    <property type="match status" value="1"/>
</dbReference>
<keyword evidence="2" id="KW-0547">Nucleotide-binding</keyword>
<dbReference type="SUPFAM" id="SSF55785">
    <property type="entry name" value="PYP-like sensor domain (PAS domain)"/>
    <property type="match status" value="2"/>
</dbReference>
<dbReference type="GO" id="GO:0005524">
    <property type="term" value="F:ATP binding"/>
    <property type="evidence" value="ECO:0007669"/>
    <property type="project" value="UniProtKB-KW"/>
</dbReference>
<keyword evidence="1" id="KW-0808">Transferase</keyword>
<protein>
    <recommendedName>
        <fullName evidence="9">PAS domain-containing protein</fullName>
    </recommendedName>
</protein>
<dbReference type="InterPro" id="IPR000014">
    <property type="entry name" value="PAS"/>
</dbReference>
<dbReference type="PANTHER" id="PTHR44757">
    <property type="entry name" value="DIGUANYLATE CYCLASE DGCP"/>
    <property type="match status" value="1"/>
</dbReference>
<keyword evidence="4" id="KW-0067">ATP-binding</keyword>
<evidence type="ECO:0000256" key="4">
    <source>
        <dbReference type="ARBA" id="ARBA00022840"/>
    </source>
</evidence>
<dbReference type="InterPro" id="IPR000700">
    <property type="entry name" value="PAS-assoc_C"/>
</dbReference>
<organism evidence="8">
    <name type="scientific">marine sediment metagenome</name>
    <dbReference type="NCBI Taxonomy" id="412755"/>
    <lineage>
        <taxon>unclassified sequences</taxon>
        <taxon>metagenomes</taxon>
        <taxon>ecological metagenomes</taxon>
    </lineage>
</organism>
<dbReference type="PROSITE" id="PS50112">
    <property type="entry name" value="PAS"/>
    <property type="match status" value="1"/>
</dbReference>
<dbReference type="InterPro" id="IPR013767">
    <property type="entry name" value="PAS_fold"/>
</dbReference>
<feature type="compositionally biased region" description="Basic and acidic residues" evidence="5">
    <location>
        <begin position="150"/>
        <end position="163"/>
    </location>
</feature>
<dbReference type="InterPro" id="IPR052155">
    <property type="entry name" value="Biofilm_reg_signaling"/>
</dbReference>
<proteinExistence type="predicted"/>
<dbReference type="Pfam" id="PF00989">
    <property type="entry name" value="PAS"/>
    <property type="match status" value="1"/>
</dbReference>
<dbReference type="InterPro" id="IPR035965">
    <property type="entry name" value="PAS-like_dom_sf"/>
</dbReference>
<evidence type="ECO:0000256" key="1">
    <source>
        <dbReference type="ARBA" id="ARBA00022679"/>
    </source>
</evidence>
<dbReference type="CDD" id="cd00130">
    <property type="entry name" value="PAS"/>
    <property type="match status" value="1"/>
</dbReference>
<dbReference type="GO" id="GO:0006355">
    <property type="term" value="P:regulation of DNA-templated transcription"/>
    <property type="evidence" value="ECO:0007669"/>
    <property type="project" value="InterPro"/>
</dbReference>
<evidence type="ECO:0000313" key="8">
    <source>
        <dbReference type="EMBL" id="KKM82447.1"/>
    </source>
</evidence>
<dbReference type="AlphaFoldDB" id="A0A0F9NM87"/>
<dbReference type="SMART" id="SM00091">
    <property type="entry name" value="PAS"/>
    <property type="match status" value="1"/>
</dbReference>
<evidence type="ECO:0000259" key="7">
    <source>
        <dbReference type="PROSITE" id="PS50113"/>
    </source>
</evidence>
<feature type="region of interest" description="Disordered" evidence="5">
    <location>
        <begin position="150"/>
        <end position="175"/>
    </location>
</feature>
<evidence type="ECO:0000259" key="6">
    <source>
        <dbReference type="PROSITE" id="PS50112"/>
    </source>
</evidence>
<dbReference type="GO" id="GO:0016301">
    <property type="term" value="F:kinase activity"/>
    <property type="evidence" value="ECO:0007669"/>
    <property type="project" value="UniProtKB-KW"/>
</dbReference>
<evidence type="ECO:0000256" key="2">
    <source>
        <dbReference type="ARBA" id="ARBA00022741"/>
    </source>
</evidence>
<feature type="domain" description="PAC" evidence="7">
    <location>
        <begin position="42"/>
        <end position="92"/>
    </location>
</feature>
<feature type="non-terminal residue" evidence="8">
    <location>
        <position position="1"/>
    </location>
</feature>
<dbReference type="SMART" id="SM00086">
    <property type="entry name" value="PAC"/>
    <property type="match status" value="2"/>
</dbReference>
<dbReference type="EMBL" id="LAZR01007862">
    <property type="protein sequence ID" value="KKM82447.1"/>
    <property type="molecule type" value="Genomic_DNA"/>
</dbReference>
<gene>
    <name evidence="8" type="ORF">LCGC14_1319570</name>
</gene>
<name>A0A0F9NM87_9ZZZZ</name>
<dbReference type="Gene3D" id="3.30.450.20">
    <property type="entry name" value="PAS domain"/>
    <property type="match status" value="2"/>
</dbReference>
<accession>A0A0F9NM87</accession>
<dbReference type="PANTHER" id="PTHR44757:SF2">
    <property type="entry name" value="BIOFILM ARCHITECTURE MAINTENANCE PROTEIN MBAA"/>
    <property type="match status" value="1"/>
</dbReference>
<dbReference type="FunFam" id="3.30.450.20:FF:000060">
    <property type="entry name" value="Sensor protein FixL"/>
    <property type="match status" value="1"/>
</dbReference>
<keyword evidence="3" id="KW-0418">Kinase</keyword>
<comment type="caution">
    <text evidence="8">The sequence shown here is derived from an EMBL/GenBank/DDBJ whole genome shotgun (WGS) entry which is preliminary data.</text>
</comment>
<feature type="domain" description="PAS" evidence="6">
    <location>
        <begin position="93"/>
        <end position="146"/>
    </location>
</feature>
<evidence type="ECO:0008006" key="9">
    <source>
        <dbReference type="Google" id="ProtNLM"/>
    </source>
</evidence>